<evidence type="ECO:0000256" key="4">
    <source>
        <dbReference type="ARBA" id="ARBA00022837"/>
    </source>
</evidence>
<keyword evidence="3" id="KW-0677">Repeat</keyword>
<dbReference type="Proteomes" id="UP001172684">
    <property type="component" value="Unassembled WGS sequence"/>
</dbReference>
<evidence type="ECO:0000256" key="5">
    <source>
        <dbReference type="SAM" id="MobiDB-lite"/>
    </source>
</evidence>
<organism evidence="7 8">
    <name type="scientific">Coniosporium apollinis</name>
    <dbReference type="NCBI Taxonomy" id="61459"/>
    <lineage>
        <taxon>Eukaryota</taxon>
        <taxon>Fungi</taxon>
        <taxon>Dikarya</taxon>
        <taxon>Ascomycota</taxon>
        <taxon>Pezizomycotina</taxon>
        <taxon>Dothideomycetes</taxon>
        <taxon>Dothideomycetes incertae sedis</taxon>
        <taxon>Coniosporium</taxon>
    </lineage>
</organism>
<feature type="compositionally biased region" description="Low complexity" evidence="5">
    <location>
        <begin position="25"/>
        <end position="45"/>
    </location>
</feature>
<evidence type="ECO:0000256" key="2">
    <source>
        <dbReference type="ARBA" id="ARBA00022723"/>
    </source>
</evidence>
<evidence type="ECO:0000313" key="8">
    <source>
        <dbReference type="Proteomes" id="UP001172684"/>
    </source>
</evidence>
<evidence type="ECO:0000256" key="3">
    <source>
        <dbReference type="ARBA" id="ARBA00022737"/>
    </source>
</evidence>
<dbReference type="PROSITE" id="PS50222">
    <property type="entry name" value="EF_HAND_2"/>
    <property type="match status" value="3"/>
</dbReference>
<dbReference type="PANTHER" id="PTHR23048:SF48">
    <property type="entry name" value="CENTRIN 3"/>
    <property type="match status" value="1"/>
</dbReference>
<accession>A0ABQ9NW42</accession>
<keyword evidence="8" id="KW-1185">Reference proteome</keyword>
<dbReference type="InterPro" id="IPR002048">
    <property type="entry name" value="EF_hand_dom"/>
</dbReference>
<feature type="domain" description="EF-hand" evidence="6">
    <location>
        <begin position="223"/>
        <end position="254"/>
    </location>
</feature>
<dbReference type="InterPro" id="IPR011992">
    <property type="entry name" value="EF-hand-dom_pair"/>
</dbReference>
<evidence type="ECO:0000259" key="6">
    <source>
        <dbReference type="PROSITE" id="PS50222"/>
    </source>
</evidence>
<feature type="compositionally biased region" description="Basic and acidic residues" evidence="5">
    <location>
        <begin position="46"/>
        <end position="59"/>
    </location>
</feature>
<gene>
    <name evidence="7" type="primary">CDC31</name>
    <name evidence="7" type="ORF">H2201_003276</name>
</gene>
<protein>
    <recommendedName>
        <fullName evidence="1">Calmodulin</fullName>
    </recommendedName>
</protein>
<dbReference type="PROSITE" id="PS00018">
    <property type="entry name" value="EF_HAND_1"/>
    <property type="match status" value="2"/>
</dbReference>
<dbReference type="Pfam" id="PF13499">
    <property type="entry name" value="EF-hand_7"/>
    <property type="match status" value="1"/>
</dbReference>
<evidence type="ECO:0000256" key="1">
    <source>
        <dbReference type="ARBA" id="ARBA00020786"/>
    </source>
</evidence>
<dbReference type="InterPro" id="IPR018247">
    <property type="entry name" value="EF_Hand_1_Ca_BS"/>
</dbReference>
<dbReference type="SMART" id="SM00054">
    <property type="entry name" value="EFh"/>
    <property type="match status" value="3"/>
</dbReference>
<feature type="domain" description="EF-hand" evidence="6">
    <location>
        <begin position="92"/>
        <end position="127"/>
    </location>
</feature>
<feature type="domain" description="EF-hand" evidence="6">
    <location>
        <begin position="187"/>
        <end position="222"/>
    </location>
</feature>
<name>A0ABQ9NW42_9PEZI</name>
<dbReference type="CDD" id="cd00051">
    <property type="entry name" value="EFh"/>
    <property type="match status" value="2"/>
</dbReference>
<dbReference type="SUPFAM" id="SSF47473">
    <property type="entry name" value="EF-hand"/>
    <property type="match status" value="1"/>
</dbReference>
<keyword evidence="4" id="KW-0106">Calcium</keyword>
<dbReference type="Gene3D" id="1.10.238.10">
    <property type="entry name" value="EF-hand"/>
    <property type="match status" value="2"/>
</dbReference>
<proteinExistence type="predicted"/>
<evidence type="ECO:0000313" key="7">
    <source>
        <dbReference type="EMBL" id="KAJ9666617.1"/>
    </source>
</evidence>
<sequence>MATTTPAHAPFSTRAYGANLLRPTAGAAATAAQFAPPAGAASTQAARRDREREEREQRQRQQQLQQQQQQQQGEQGIGGAGGVGNVQELSEEQREEINEAFGLFDLDKDGFVDYHELKVAMKALGFELPKGEILAILQTHGVPANAVNAANKSKAPQQPPTFTGPSRLLLSHAAFQSIMAARIQARDPAEEILRAFTLFDVDNKGKISLADLKRVARELGEGLQEEELVAMIEEFDMDGDGCIGRDEFVGICLG</sequence>
<dbReference type="InterPro" id="IPR050230">
    <property type="entry name" value="CALM/Myosin/TropC-like"/>
</dbReference>
<comment type="caution">
    <text evidence="7">The sequence shown here is derived from an EMBL/GenBank/DDBJ whole genome shotgun (WGS) entry which is preliminary data.</text>
</comment>
<feature type="compositionally biased region" description="Low complexity" evidence="5">
    <location>
        <begin position="60"/>
        <end position="74"/>
    </location>
</feature>
<feature type="compositionally biased region" description="Gly residues" evidence="5">
    <location>
        <begin position="75"/>
        <end position="84"/>
    </location>
</feature>
<dbReference type="PANTHER" id="PTHR23048">
    <property type="entry name" value="MYOSIN LIGHT CHAIN 1, 3"/>
    <property type="match status" value="1"/>
</dbReference>
<dbReference type="EMBL" id="JAPDRL010000018">
    <property type="protein sequence ID" value="KAJ9666617.1"/>
    <property type="molecule type" value="Genomic_DNA"/>
</dbReference>
<reference evidence="7" key="1">
    <citation type="submission" date="2022-10" db="EMBL/GenBank/DDBJ databases">
        <title>Culturing micro-colonial fungi from biological soil crusts in the Mojave desert and describing Neophaeococcomyces mojavensis, and introducing the new genera and species Taxawa tesnikishii.</title>
        <authorList>
            <person name="Kurbessoian T."/>
            <person name="Stajich J.E."/>
        </authorList>
    </citation>
    <scope>NUCLEOTIDE SEQUENCE</scope>
    <source>
        <strain evidence="7">TK_1</strain>
    </source>
</reference>
<feature type="region of interest" description="Disordered" evidence="5">
    <location>
        <begin position="25"/>
        <end position="84"/>
    </location>
</feature>
<dbReference type="Pfam" id="PF00036">
    <property type="entry name" value="EF-hand_1"/>
    <property type="match status" value="1"/>
</dbReference>
<keyword evidence="2" id="KW-0479">Metal-binding</keyword>